<evidence type="ECO:0000313" key="2">
    <source>
        <dbReference type="EMBL" id="KAF2141331.1"/>
    </source>
</evidence>
<organism evidence="2 3">
    <name type="scientific">Aplosporella prunicola CBS 121167</name>
    <dbReference type="NCBI Taxonomy" id="1176127"/>
    <lineage>
        <taxon>Eukaryota</taxon>
        <taxon>Fungi</taxon>
        <taxon>Dikarya</taxon>
        <taxon>Ascomycota</taxon>
        <taxon>Pezizomycotina</taxon>
        <taxon>Dothideomycetes</taxon>
        <taxon>Dothideomycetes incertae sedis</taxon>
        <taxon>Botryosphaeriales</taxon>
        <taxon>Aplosporellaceae</taxon>
        <taxon>Aplosporella</taxon>
    </lineage>
</organism>
<dbReference type="GeneID" id="54299641"/>
<protein>
    <submittedName>
        <fullName evidence="2">Uncharacterized protein</fullName>
    </submittedName>
</protein>
<dbReference type="Proteomes" id="UP000799438">
    <property type="component" value="Unassembled WGS sequence"/>
</dbReference>
<keyword evidence="1" id="KW-0472">Membrane</keyword>
<dbReference type="RefSeq" id="XP_033397044.1">
    <property type="nucleotide sequence ID" value="XM_033542144.1"/>
</dbReference>
<accession>A0A6A6BFQ4</accession>
<keyword evidence="1" id="KW-0812">Transmembrane</keyword>
<dbReference type="AlphaFoldDB" id="A0A6A6BFQ4"/>
<keyword evidence="3" id="KW-1185">Reference proteome</keyword>
<proteinExistence type="predicted"/>
<name>A0A6A6BFQ4_9PEZI</name>
<gene>
    <name evidence="2" type="ORF">K452DRAFT_298717</name>
</gene>
<sequence>MLPTPLLFAALIGSSFLLFVLSLLLDCRCRRRRNHNTNHTFTPAIPRTIDGKLAQPPAPAPVVLSDAELRLALPRPLGGARAPFWGLGQGLGREKEGEGKVPVGQTRMQARGCSAYARAHLCG</sequence>
<reference evidence="2" key="1">
    <citation type="journal article" date="2020" name="Stud. Mycol.">
        <title>101 Dothideomycetes genomes: a test case for predicting lifestyles and emergence of pathogens.</title>
        <authorList>
            <person name="Haridas S."/>
            <person name="Albert R."/>
            <person name="Binder M."/>
            <person name="Bloem J."/>
            <person name="Labutti K."/>
            <person name="Salamov A."/>
            <person name="Andreopoulos B."/>
            <person name="Baker S."/>
            <person name="Barry K."/>
            <person name="Bills G."/>
            <person name="Bluhm B."/>
            <person name="Cannon C."/>
            <person name="Castanera R."/>
            <person name="Culley D."/>
            <person name="Daum C."/>
            <person name="Ezra D."/>
            <person name="Gonzalez J."/>
            <person name="Henrissat B."/>
            <person name="Kuo A."/>
            <person name="Liang C."/>
            <person name="Lipzen A."/>
            <person name="Lutzoni F."/>
            <person name="Magnuson J."/>
            <person name="Mondo S."/>
            <person name="Nolan M."/>
            <person name="Ohm R."/>
            <person name="Pangilinan J."/>
            <person name="Park H.-J."/>
            <person name="Ramirez L."/>
            <person name="Alfaro M."/>
            <person name="Sun H."/>
            <person name="Tritt A."/>
            <person name="Yoshinaga Y."/>
            <person name="Zwiers L.-H."/>
            <person name="Turgeon B."/>
            <person name="Goodwin S."/>
            <person name="Spatafora J."/>
            <person name="Crous P."/>
            <person name="Grigoriev I."/>
        </authorList>
    </citation>
    <scope>NUCLEOTIDE SEQUENCE</scope>
    <source>
        <strain evidence="2">CBS 121167</strain>
    </source>
</reference>
<evidence type="ECO:0000313" key="3">
    <source>
        <dbReference type="Proteomes" id="UP000799438"/>
    </source>
</evidence>
<feature type="transmembrane region" description="Helical" evidence="1">
    <location>
        <begin position="6"/>
        <end position="25"/>
    </location>
</feature>
<evidence type="ECO:0000256" key="1">
    <source>
        <dbReference type="SAM" id="Phobius"/>
    </source>
</evidence>
<dbReference type="EMBL" id="ML995487">
    <property type="protein sequence ID" value="KAF2141331.1"/>
    <property type="molecule type" value="Genomic_DNA"/>
</dbReference>
<keyword evidence="1" id="KW-1133">Transmembrane helix</keyword>